<proteinExistence type="predicted"/>
<dbReference type="Proteomes" id="UP000327157">
    <property type="component" value="Chromosome 9"/>
</dbReference>
<gene>
    <name evidence="1" type="ORF">D8674_035993</name>
</gene>
<evidence type="ECO:0000313" key="1">
    <source>
        <dbReference type="EMBL" id="KAB2613677.1"/>
    </source>
</evidence>
<sequence length="92" mass="10335">MAFRRWGATISWKTEDLELPFLQLSADLQILGKYQEKRPITMEQKSVHFLTHQSFFSTLQSSEAAALTQVVDKFAEDEPSSNGSPVSNLMAA</sequence>
<reference evidence="1 2" key="1">
    <citation type="submission" date="2019-09" db="EMBL/GenBank/DDBJ databases">
        <authorList>
            <person name="Ou C."/>
        </authorList>
    </citation>
    <scope>NUCLEOTIDE SEQUENCE [LARGE SCALE GENOMIC DNA]</scope>
    <source>
        <strain evidence="1">S2</strain>
        <tissue evidence="1">Leaf</tissue>
    </source>
</reference>
<organism evidence="1 2">
    <name type="scientific">Pyrus ussuriensis x Pyrus communis</name>
    <dbReference type="NCBI Taxonomy" id="2448454"/>
    <lineage>
        <taxon>Eukaryota</taxon>
        <taxon>Viridiplantae</taxon>
        <taxon>Streptophyta</taxon>
        <taxon>Embryophyta</taxon>
        <taxon>Tracheophyta</taxon>
        <taxon>Spermatophyta</taxon>
        <taxon>Magnoliopsida</taxon>
        <taxon>eudicotyledons</taxon>
        <taxon>Gunneridae</taxon>
        <taxon>Pentapetalae</taxon>
        <taxon>rosids</taxon>
        <taxon>fabids</taxon>
        <taxon>Rosales</taxon>
        <taxon>Rosaceae</taxon>
        <taxon>Amygdaloideae</taxon>
        <taxon>Maleae</taxon>
        <taxon>Pyrus</taxon>
    </lineage>
</organism>
<name>A0A5N5GEX0_9ROSA</name>
<dbReference type="AlphaFoldDB" id="A0A5N5GEX0"/>
<reference evidence="2" key="2">
    <citation type="submission" date="2019-10" db="EMBL/GenBank/DDBJ databases">
        <title>A de novo genome assembly of a pear dwarfing rootstock.</title>
        <authorList>
            <person name="Wang F."/>
            <person name="Wang J."/>
            <person name="Li S."/>
            <person name="Zhang Y."/>
            <person name="Fang M."/>
            <person name="Ma L."/>
            <person name="Zhao Y."/>
            <person name="Jiang S."/>
        </authorList>
    </citation>
    <scope>NUCLEOTIDE SEQUENCE [LARGE SCALE GENOMIC DNA]</scope>
</reference>
<evidence type="ECO:0000313" key="2">
    <source>
        <dbReference type="Proteomes" id="UP000327157"/>
    </source>
</evidence>
<reference evidence="1 2" key="3">
    <citation type="submission" date="2019-11" db="EMBL/GenBank/DDBJ databases">
        <title>A de novo genome assembly of a pear dwarfing rootstock.</title>
        <authorList>
            <person name="Wang F."/>
            <person name="Wang J."/>
            <person name="Li S."/>
            <person name="Zhang Y."/>
            <person name="Fang M."/>
            <person name="Ma L."/>
            <person name="Zhao Y."/>
            <person name="Jiang S."/>
        </authorList>
    </citation>
    <scope>NUCLEOTIDE SEQUENCE [LARGE SCALE GENOMIC DNA]</scope>
    <source>
        <strain evidence="1">S2</strain>
        <tissue evidence="1">Leaf</tissue>
    </source>
</reference>
<dbReference type="EMBL" id="SMOL01000458">
    <property type="protein sequence ID" value="KAB2613677.1"/>
    <property type="molecule type" value="Genomic_DNA"/>
</dbReference>
<keyword evidence="2" id="KW-1185">Reference proteome</keyword>
<accession>A0A5N5GEX0</accession>
<comment type="caution">
    <text evidence="1">The sequence shown here is derived from an EMBL/GenBank/DDBJ whole genome shotgun (WGS) entry which is preliminary data.</text>
</comment>
<protein>
    <submittedName>
        <fullName evidence="1">Ankyrin repeat-containing protein</fullName>
    </submittedName>
</protein>